<keyword evidence="1" id="KW-0472">Membrane</keyword>
<keyword evidence="1" id="KW-1133">Transmembrane helix</keyword>
<sequence>MSWFFPVMFLFTFGISYIILKKETTNGSLSRKGFYQIAAFLVIIFLLAFVTASWSV</sequence>
<protein>
    <recommendedName>
        <fullName evidence="4">DUF3976 domain-containing protein</fullName>
    </recommendedName>
</protein>
<dbReference type="AlphaFoldDB" id="A0A845DV36"/>
<evidence type="ECO:0008006" key="4">
    <source>
        <dbReference type="Google" id="ProtNLM"/>
    </source>
</evidence>
<name>A0A845DV36_9BACI</name>
<comment type="caution">
    <text evidence="2">The sequence shown here is derived from an EMBL/GenBank/DDBJ whole genome shotgun (WGS) entry which is preliminary data.</text>
</comment>
<accession>A0A845DV36</accession>
<reference evidence="2 3" key="1">
    <citation type="submission" date="2019-11" db="EMBL/GenBank/DDBJ databases">
        <title>Genome sequences of 17 halophilic strains isolated from different environments.</title>
        <authorList>
            <person name="Furrow R.E."/>
        </authorList>
    </citation>
    <scope>NUCLEOTIDE SEQUENCE [LARGE SCALE GENOMIC DNA]</scope>
    <source>
        <strain evidence="2 3">22511_23_Filter</strain>
    </source>
</reference>
<evidence type="ECO:0000256" key="1">
    <source>
        <dbReference type="SAM" id="Phobius"/>
    </source>
</evidence>
<evidence type="ECO:0000313" key="2">
    <source>
        <dbReference type="EMBL" id="MYL20978.1"/>
    </source>
</evidence>
<keyword evidence="1" id="KW-0812">Transmembrane</keyword>
<gene>
    <name evidence="2" type="ORF">GLW04_13825</name>
</gene>
<dbReference type="RefSeq" id="WP_160838251.1">
    <property type="nucleotide sequence ID" value="NZ_WMET01000003.1"/>
</dbReference>
<proteinExistence type="predicted"/>
<dbReference type="Proteomes" id="UP000460949">
    <property type="component" value="Unassembled WGS sequence"/>
</dbReference>
<evidence type="ECO:0000313" key="3">
    <source>
        <dbReference type="Proteomes" id="UP000460949"/>
    </source>
</evidence>
<organism evidence="2 3">
    <name type="scientific">Halobacillus litoralis</name>
    <dbReference type="NCBI Taxonomy" id="45668"/>
    <lineage>
        <taxon>Bacteria</taxon>
        <taxon>Bacillati</taxon>
        <taxon>Bacillota</taxon>
        <taxon>Bacilli</taxon>
        <taxon>Bacillales</taxon>
        <taxon>Bacillaceae</taxon>
        <taxon>Halobacillus</taxon>
    </lineage>
</organism>
<dbReference type="EMBL" id="WMET01000003">
    <property type="protein sequence ID" value="MYL20978.1"/>
    <property type="molecule type" value="Genomic_DNA"/>
</dbReference>
<feature type="transmembrane region" description="Helical" evidence="1">
    <location>
        <begin position="6"/>
        <end position="21"/>
    </location>
</feature>
<feature type="transmembrane region" description="Helical" evidence="1">
    <location>
        <begin position="33"/>
        <end position="54"/>
    </location>
</feature>